<gene>
    <name evidence="6" type="ORF">AVDCRST_MAG48-2471</name>
</gene>
<feature type="domain" description="Solute-binding protein family 5" evidence="5">
    <location>
        <begin position="86"/>
        <end position="477"/>
    </location>
</feature>
<dbReference type="PANTHER" id="PTHR30290">
    <property type="entry name" value="PERIPLASMIC BINDING COMPONENT OF ABC TRANSPORTER"/>
    <property type="match status" value="1"/>
</dbReference>
<comment type="similarity">
    <text evidence="2">Belongs to the bacterial solute-binding protein 5 family.</text>
</comment>
<dbReference type="SUPFAM" id="SSF53850">
    <property type="entry name" value="Periplasmic binding protein-like II"/>
    <property type="match status" value="1"/>
</dbReference>
<comment type="subcellular location">
    <subcellularLocation>
        <location evidence="1">Cell envelope</location>
    </subcellularLocation>
</comment>
<dbReference type="Pfam" id="PF00496">
    <property type="entry name" value="SBP_bac_5"/>
    <property type="match status" value="1"/>
</dbReference>
<evidence type="ECO:0000256" key="2">
    <source>
        <dbReference type="ARBA" id="ARBA00005695"/>
    </source>
</evidence>
<name>A0A6J4L342_9ACTN</name>
<dbReference type="InterPro" id="IPR039424">
    <property type="entry name" value="SBP_5"/>
</dbReference>
<proteinExistence type="inferred from homology"/>
<dbReference type="EMBL" id="CADCTS010000355">
    <property type="protein sequence ID" value="CAA9318023.1"/>
    <property type="molecule type" value="Genomic_DNA"/>
</dbReference>
<dbReference type="GO" id="GO:1904680">
    <property type="term" value="F:peptide transmembrane transporter activity"/>
    <property type="evidence" value="ECO:0007669"/>
    <property type="project" value="TreeGrafter"/>
</dbReference>
<evidence type="ECO:0000256" key="4">
    <source>
        <dbReference type="ARBA" id="ARBA00022729"/>
    </source>
</evidence>
<dbReference type="PIRSF" id="PIRSF002741">
    <property type="entry name" value="MppA"/>
    <property type="match status" value="1"/>
</dbReference>
<evidence type="ECO:0000256" key="1">
    <source>
        <dbReference type="ARBA" id="ARBA00004196"/>
    </source>
</evidence>
<evidence type="ECO:0000313" key="6">
    <source>
        <dbReference type="EMBL" id="CAA9318023.1"/>
    </source>
</evidence>
<evidence type="ECO:0000259" key="5">
    <source>
        <dbReference type="Pfam" id="PF00496"/>
    </source>
</evidence>
<protein>
    <submittedName>
        <fullName evidence="6">Oligopeptide ABC transporter, periplasmic oligopeptide-binding protein OppA</fullName>
    </submittedName>
</protein>
<dbReference type="Gene3D" id="3.90.76.10">
    <property type="entry name" value="Dipeptide-binding Protein, Domain 1"/>
    <property type="match status" value="1"/>
</dbReference>
<evidence type="ECO:0000256" key="3">
    <source>
        <dbReference type="ARBA" id="ARBA00022448"/>
    </source>
</evidence>
<keyword evidence="4" id="KW-0732">Signal</keyword>
<reference evidence="6" key="1">
    <citation type="submission" date="2020-02" db="EMBL/GenBank/DDBJ databases">
        <authorList>
            <person name="Meier V. D."/>
        </authorList>
    </citation>
    <scope>NUCLEOTIDE SEQUENCE</scope>
    <source>
        <strain evidence="6">AVDCRST_MAG48</strain>
    </source>
</reference>
<keyword evidence="3" id="KW-0813">Transport</keyword>
<dbReference type="InterPro" id="IPR030678">
    <property type="entry name" value="Peptide/Ni-bd"/>
</dbReference>
<dbReference type="GO" id="GO:0030313">
    <property type="term" value="C:cell envelope"/>
    <property type="evidence" value="ECO:0007669"/>
    <property type="project" value="UniProtKB-SubCell"/>
</dbReference>
<dbReference type="GO" id="GO:0043190">
    <property type="term" value="C:ATP-binding cassette (ABC) transporter complex"/>
    <property type="evidence" value="ECO:0007669"/>
    <property type="project" value="InterPro"/>
</dbReference>
<dbReference type="Gene3D" id="3.40.190.10">
    <property type="entry name" value="Periplasmic binding protein-like II"/>
    <property type="match status" value="1"/>
</dbReference>
<dbReference type="CDD" id="cd08504">
    <property type="entry name" value="PBP2_OppA"/>
    <property type="match status" value="1"/>
</dbReference>
<dbReference type="InterPro" id="IPR000914">
    <property type="entry name" value="SBP_5_dom"/>
</dbReference>
<dbReference type="PANTHER" id="PTHR30290:SF10">
    <property type="entry name" value="PERIPLASMIC OLIGOPEPTIDE-BINDING PROTEIN-RELATED"/>
    <property type="match status" value="1"/>
</dbReference>
<accession>A0A6J4L342</accession>
<dbReference type="GO" id="GO:0042597">
    <property type="term" value="C:periplasmic space"/>
    <property type="evidence" value="ECO:0007669"/>
    <property type="project" value="UniProtKB-ARBA"/>
</dbReference>
<organism evidence="6">
    <name type="scientific">uncultured Friedmanniella sp</name>
    <dbReference type="NCBI Taxonomy" id="335381"/>
    <lineage>
        <taxon>Bacteria</taxon>
        <taxon>Bacillati</taxon>
        <taxon>Actinomycetota</taxon>
        <taxon>Actinomycetes</taxon>
        <taxon>Propionibacteriales</taxon>
        <taxon>Nocardioidaceae</taxon>
        <taxon>Friedmanniella</taxon>
        <taxon>environmental samples</taxon>
    </lineage>
</organism>
<dbReference type="AlphaFoldDB" id="A0A6J4L342"/>
<dbReference type="Gene3D" id="3.10.105.10">
    <property type="entry name" value="Dipeptide-binding Protein, Domain 3"/>
    <property type="match status" value="1"/>
</dbReference>
<dbReference type="GO" id="GO:0015833">
    <property type="term" value="P:peptide transport"/>
    <property type="evidence" value="ECO:0007669"/>
    <property type="project" value="TreeGrafter"/>
</dbReference>
<sequence>MPSTSSHPSRRRPRLLVTLLAVVAFVLPLFALPSAGAQIDDANTLRVHQRNFPSLLDPHQLGFVDDIAVVGLLYEGLTRLDSKMDVVPGAAESWEFSEDGLTLTFHLHEGLTYSDGSPLTAERFRDAALRTCAPLTAGLYQAILFNVAGCQAYVESLGPVGEGTPVATPVSDERFVEDFGVTAPDDRTLVVELLEPAPYFPAIASMQVFFPAKQELIEAGGEGWWLDPAYHVGNGPFVMDTVDEDQQITFRANDAYWAGRPALDGIEYRYIQDNAVALQAYQQGDVDIMWVDPSQIEAINEDPTLAEQFVQFPGTSTLSLNFNLREAPFDDKRVREAFAYGFDRATWCAEVFNGGCLPTTEWIPQGVMGAVDDDTYAFDPEKARQALAASSYGGPDGLPEITYTYVSDDPAETTRAEWIAGQYRDILGVEVELEGLEFATWVDRFTSPDNFPQLTGAGWVQDYPDAQNWLSIIWACEATNLAVNVGYCNEEFDALIAQADAELDPAARTALYAEAHRLLLADVPAVMTHNEARQYLVHPGVGGYEPTGSDYTFPGERGSLLTLDIQR</sequence>